<evidence type="ECO:0000259" key="5">
    <source>
        <dbReference type="PROSITE" id="PS50020"/>
    </source>
</evidence>
<dbReference type="PANTHER" id="PTHR14791:SF29">
    <property type="entry name" value="PROTEIN KIBRA"/>
    <property type="match status" value="1"/>
</dbReference>
<sequence length="149" mass="16359">MGCGSSTAAPVSESEGANRPVDKPEGLEGWKPQAGEVARAQGDPPRAGESERSSKPLSQEEVDAALREELPVGWQAKLDPESGEIYYVNHTTQTTSWDKPKMSDSELRARWSCKVDLATGLKYYEDHLTKTTQWDPPPGFVETDRVIVA</sequence>
<name>A0A6U2BQM6_HEMAN</name>
<dbReference type="Gene3D" id="2.20.70.10">
    <property type="match status" value="2"/>
</dbReference>
<dbReference type="PROSITE" id="PS50020">
    <property type="entry name" value="WW_DOMAIN_2"/>
    <property type="match status" value="2"/>
</dbReference>
<feature type="domain" description="WW" evidence="5">
    <location>
        <begin position="68"/>
        <end position="102"/>
    </location>
</feature>
<dbReference type="InterPro" id="IPR036020">
    <property type="entry name" value="WW_dom_sf"/>
</dbReference>
<dbReference type="EMBL" id="HBFK01001286">
    <property type="protein sequence ID" value="CAD8734246.1"/>
    <property type="molecule type" value="Transcribed_RNA"/>
</dbReference>
<evidence type="ECO:0000313" key="6">
    <source>
        <dbReference type="EMBL" id="CAD8734246.1"/>
    </source>
</evidence>
<dbReference type="EMBL" id="HBFX01016210">
    <property type="protein sequence ID" value="CAD8955232.1"/>
    <property type="molecule type" value="Transcribed_RNA"/>
</dbReference>
<evidence type="ECO:0000256" key="1">
    <source>
        <dbReference type="ARBA" id="ARBA00004496"/>
    </source>
</evidence>
<dbReference type="GO" id="GO:0005737">
    <property type="term" value="C:cytoplasm"/>
    <property type="evidence" value="ECO:0007669"/>
    <property type="project" value="UniProtKB-SubCell"/>
</dbReference>
<keyword evidence="2" id="KW-0963">Cytoplasm</keyword>
<dbReference type="Pfam" id="PF00397">
    <property type="entry name" value="WW"/>
    <property type="match status" value="2"/>
</dbReference>
<gene>
    <name evidence="7" type="ORF">HAND00432_LOCUS9770</name>
    <name evidence="6" type="ORF">HAND1043_LOCUS737</name>
</gene>
<evidence type="ECO:0000313" key="7">
    <source>
        <dbReference type="EMBL" id="CAD8955232.1"/>
    </source>
</evidence>
<evidence type="ECO:0000256" key="2">
    <source>
        <dbReference type="ARBA" id="ARBA00022490"/>
    </source>
</evidence>
<dbReference type="InterPro" id="IPR051105">
    <property type="entry name" value="WWC/KIBRA_Hippo_Reg"/>
</dbReference>
<evidence type="ECO:0000256" key="3">
    <source>
        <dbReference type="ARBA" id="ARBA00022553"/>
    </source>
</evidence>
<reference evidence="7" key="1">
    <citation type="submission" date="2021-01" db="EMBL/GenBank/DDBJ databases">
        <authorList>
            <person name="Corre E."/>
            <person name="Pelletier E."/>
            <person name="Niang G."/>
            <person name="Scheremetjew M."/>
            <person name="Finn R."/>
            <person name="Kale V."/>
            <person name="Holt S."/>
            <person name="Cochrane G."/>
            <person name="Meng A."/>
            <person name="Brown T."/>
            <person name="Cohen L."/>
        </authorList>
    </citation>
    <scope>NUCLEOTIDE SEQUENCE</scope>
    <source>
        <strain evidence="6">CCMP441</strain>
        <strain evidence="7">CCMP644</strain>
    </source>
</reference>
<dbReference type="InterPro" id="IPR001202">
    <property type="entry name" value="WW_dom"/>
</dbReference>
<evidence type="ECO:0000256" key="4">
    <source>
        <dbReference type="SAM" id="MobiDB-lite"/>
    </source>
</evidence>
<feature type="domain" description="WW" evidence="5">
    <location>
        <begin position="105"/>
        <end position="139"/>
    </location>
</feature>
<accession>A0A6U2BQM6</accession>
<comment type="subcellular location">
    <subcellularLocation>
        <location evidence="1">Cytoplasm</location>
    </subcellularLocation>
</comment>
<keyword evidence="3" id="KW-0597">Phosphoprotein</keyword>
<dbReference type="AlphaFoldDB" id="A0A6U2BQM6"/>
<dbReference type="PROSITE" id="PS01159">
    <property type="entry name" value="WW_DOMAIN_1"/>
    <property type="match status" value="2"/>
</dbReference>
<organism evidence="7">
    <name type="scientific">Hemiselmis andersenii</name>
    <name type="common">Cryptophyte alga</name>
    <dbReference type="NCBI Taxonomy" id="464988"/>
    <lineage>
        <taxon>Eukaryota</taxon>
        <taxon>Cryptophyceae</taxon>
        <taxon>Cryptomonadales</taxon>
        <taxon>Hemiselmidaceae</taxon>
        <taxon>Hemiselmis</taxon>
    </lineage>
</organism>
<protein>
    <recommendedName>
        <fullName evidence="5">WW domain-containing protein</fullName>
    </recommendedName>
</protein>
<feature type="region of interest" description="Disordered" evidence="4">
    <location>
        <begin position="1"/>
        <end position="61"/>
    </location>
</feature>
<dbReference type="SMART" id="SM00456">
    <property type="entry name" value="WW"/>
    <property type="match status" value="2"/>
</dbReference>
<dbReference type="CDD" id="cd00201">
    <property type="entry name" value="WW"/>
    <property type="match status" value="2"/>
</dbReference>
<dbReference type="PANTHER" id="PTHR14791">
    <property type="entry name" value="BOMB/KIRA PROTEINS"/>
    <property type="match status" value="1"/>
</dbReference>
<proteinExistence type="predicted"/>
<dbReference type="SUPFAM" id="SSF51045">
    <property type="entry name" value="WW domain"/>
    <property type="match status" value="2"/>
</dbReference>